<organism evidence="1">
    <name type="scientific">Streptomyces haneummycinicus</name>
    <dbReference type="NCBI Taxonomy" id="3074435"/>
    <lineage>
        <taxon>Bacteria</taxon>
        <taxon>Bacillati</taxon>
        <taxon>Actinomycetota</taxon>
        <taxon>Actinomycetes</taxon>
        <taxon>Kitasatosporales</taxon>
        <taxon>Streptomycetaceae</taxon>
        <taxon>Streptomyces</taxon>
    </lineage>
</organism>
<name>A0AAT9HLA2_9ACTN</name>
<sequence length="66" mass="6725">MKIAVAHAVCRLGMQLRGVIPSKDMECGVSTGGSVRGQMSATAQAALGRMSGAHRLTSAQCSVPVP</sequence>
<dbReference type="AlphaFoldDB" id="A0AAT9HLA2"/>
<dbReference type="EMBL" id="AP035768">
    <property type="protein sequence ID" value="BFO18048.1"/>
    <property type="molecule type" value="Genomic_DNA"/>
</dbReference>
<proteinExistence type="predicted"/>
<protein>
    <submittedName>
        <fullName evidence="1">Uncharacterized protein</fullName>
    </submittedName>
</protein>
<accession>A0AAT9HLA2</accession>
<evidence type="ECO:0000313" key="1">
    <source>
        <dbReference type="EMBL" id="BFO18048.1"/>
    </source>
</evidence>
<reference evidence="1" key="1">
    <citation type="submission" date="2024-06" db="EMBL/GenBank/DDBJ databases">
        <authorList>
            <consortium name="consrtm"/>
            <person name="Uemura M."/>
            <person name="Terahara T."/>
        </authorList>
    </citation>
    <scope>NUCLEOTIDE SEQUENCE</scope>
    <source>
        <strain evidence="1">KM77-8</strain>
    </source>
</reference>
<gene>
    <name evidence="1" type="ORF">SHKM778_44360</name>
</gene>
<reference evidence="1" key="2">
    <citation type="submission" date="2024-07" db="EMBL/GenBank/DDBJ databases">
        <title>Streptomyces haneummycinica sp. nov., a new antibiotic-producing actinobacterium isolated from marine sediment.</title>
        <authorList>
            <person name="Uemura M."/>
            <person name="Hamada M."/>
            <person name="Hirano S."/>
            <person name="Kobayashi K."/>
            <person name="Ohshiro T."/>
            <person name="Kobayashi T."/>
            <person name="Terahara T."/>
        </authorList>
    </citation>
    <scope>NUCLEOTIDE SEQUENCE</scope>
    <source>
        <strain evidence="1">KM77-8</strain>
    </source>
</reference>